<dbReference type="Pfam" id="PF12019">
    <property type="entry name" value="GspH"/>
    <property type="match status" value="1"/>
</dbReference>
<dbReference type="PANTHER" id="PTHR30093">
    <property type="entry name" value="GENERAL SECRETION PATHWAY PROTEIN G"/>
    <property type="match status" value="1"/>
</dbReference>
<gene>
    <name evidence="13" type="ORF">DX914_09045</name>
</gene>
<dbReference type="SUPFAM" id="SSF54523">
    <property type="entry name" value="Pili subunits"/>
    <property type="match status" value="1"/>
</dbReference>
<evidence type="ECO:0000256" key="6">
    <source>
        <dbReference type="ARBA" id="ARBA00022692"/>
    </source>
</evidence>
<accession>A0A371K5L4</accession>
<keyword evidence="5" id="KW-0997">Cell inner membrane</keyword>
<dbReference type="InterPro" id="IPR022346">
    <property type="entry name" value="T2SS_GspH"/>
</dbReference>
<dbReference type="EMBL" id="QTSU01000001">
    <property type="protein sequence ID" value="RDZ29216.1"/>
    <property type="molecule type" value="Genomic_DNA"/>
</dbReference>
<evidence type="ECO:0000256" key="4">
    <source>
        <dbReference type="ARBA" id="ARBA00022481"/>
    </source>
</evidence>
<evidence type="ECO:0000256" key="2">
    <source>
        <dbReference type="ARBA" id="ARBA00021549"/>
    </source>
</evidence>
<keyword evidence="14" id="KW-1185">Reference proteome</keyword>
<keyword evidence="4" id="KW-0488">Methylation</keyword>
<evidence type="ECO:0000256" key="3">
    <source>
        <dbReference type="ARBA" id="ARBA00022475"/>
    </source>
</evidence>
<dbReference type="GO" id="GO:0015627">
    <property type="term" value="C:type II protein secretion system complex"/>
    <property type="evidence" value="ECO:0007669"/>
    <property type="project" value="InterPro"/>
</dbReference>
<evidence type="ECO:0000256" key="7">
    <source>
        <dbReference type="ARBA" id="ARBA00022989"/>
    </source>
</evidence>
<dbReference type="InterPro" id="IPR012902">
    <property type="entry name" value="N_methyl_site"/>
</dbReference>
<keyword evidence="6 11" id="KW-0812">Transmembrane</keyword>
<comment type="subcellular location">
    <subcellularLocation>
        <location evidence="1">Cell inner membrane</location>
        <topology evidence="1">Single-pass membrane protein</topology>
    </subcellularLocation>
</comment>
<dbReference type="AlphaFoldDB" id="A0A371K5L4"/>
<evidence type="ECO:0000259" key="12">
    <source>
        <dbReference type="Pfam" id="PF12019"/>
    </source>
</evidence>
<proteinExistence type="inferred from homology"/>
<evidence type="ECO:0000313" key="13">
    <source>
        <dbReference type="EMBL" id="RDZ29216.1"/>
    </source>
</evidence>
<feature type="domain" description="General secretion pathway GspH" evidence="12">
    <location>
        <begin position="45"/>
        <end position="167"/>
    </location>
</feature>
<keyword evidence="7 11" id="KW-1133">Transmembrane helix</keyword>
<dbReference type="GO" id="GO:0005886">
    <property type="term" value="C:plasma membrane"/>
    <property type="evidence" value="ECO:0007669"/>
    <property type="project" value="UniProtKB-SubCell"/>
</dbReference>
<dbReference type="NCBIfam" id="TIGR02532">
    <property type="entry name" value="IV_pilin_GFxxxE"/>
    <property type="match status" value="1"/>
</dbReference>
<evidence type="ECO:0000256" key="10">
    <source>
        <dbReference type="ARBA" id="ARBA00030775"/>
    </source>
</evidence>
<dbReference type="Proteomes" id="UP000264492">
    <property type="component" value="Unassembled WGS sequence"/>
</dbReference>
<keyword evidence="3" id="KW-1003">Cell membrane</keyword>
<dbReference type="GO" id="GO:0015628">
    <property type="term" value="P:protein secretion by the type II secretion system"/>
    <property type="evidence" value="ECO:0007669"/>
    <property type="project" value="InterPro"/>
</dbReference>
<evidence type="ECO:0000256" key="1">
    <source>
        <dbReference type="ARBA" id="ARBA00004377"/>
    </source>
</evidence>
<evidence type="ECO:0000256" key="11">
    <source>
        <dbReference type="SAM" id="Phobius"/>
    </source>
</evidence>
<dbReference type="InterPro" id="IPR045584">
    <property type="entry name" value="Pilin-like"/>
</dbReference>
<comment type="caution">
    <text evidence="13">The sequence shown here is derived from an EMBL/GenBank/DDBJ whole genome shotgun (WGS) entry which is preliminary data.</text>
</comment>
<evidence type="ECO:0000256" key="5">
    <source>
        <dbReference type="ARBA" id="ARBA00022519"/>
    </source>
</evidence>
<sequence>MSRISAIRGFTLMELMIAIAILGVLLGLAWPSFTAMLESNRLAAASNSMIAGVNLARSEATRSNLAGGLCPSADGAICGNDWSAGWLVWNDRDMNNVKDANEPAIRYFQGNPEQLTFGSALPVPAIVFDRRGRMAAPAANVVLNAKAVGCQTGAVDKQRTLTITRAGQVRIQKANCT</sequence>
<organism evidence="13 14">
    <name type="scientific">Lysobacter silvisoli</name>
    <dbReference type="NCBI Taxonomy" id="2293254"/>
    <lineage>
        <taxon>Bacteria</taxon>
        <taxon>Pseudomonadati</taxon>
        <taxon>Pseudomonadota</taxon>
        <taxon>Gammaproteobacteria</taxon>
        <taxon>Lysobacterales</taxon>
        <taxon>Lysobacteraceae</taxon>
        <taxon>Lysobacter</taxon>
    </lineage>
</organism>
<dbReference type="OrthoDB" id="6120962at2"/>
<dbReference type="Gene3D" id="3.55.40.10">
    <property type="entry name" value="minor pseudopilin epsh domain"/>
    <property type="match status" value="1"/>
</dbReference>
<dbReference type="PANTHER" id="PTHR30093:SF41">
    <property type="entry name" value="TYPE II SECRETION SYSTEM PROTEIN H"/>
    <property type="match status" value="1"/>
</dbReference>
<evidence type="ECO:0000256" key="8">
    <source>
        <dbReference type="ARBA" id="ARBA00023136"/>
    </source>
</evidence>
<reference evidence="13 14" key="1">
    <citation type="submission" date="2018-08" db="EMBL/GenBank/DDBJ databases">
        <title>Lysobacter sp. zong2l5, whole genome shotgun sequence.</title>
        <authorList>
            <person name="Zhang X."/>
            <person name="Feng G."/>
            <person name="Zhu H."/>
        </authorList>
    </citation>
    <scope>NUCLEOTIDE SEQUENCE [LARGE SCALE GENOMIC DNA]</scope>
    <source>
        <strain evidence="14">zong2l5</strain>
    </source>
</reference>
<evidence type="ECO:0000256" key="9">
    <source>
        <dbReference type="ARBA" id="ARBA00025772"/>
    </source>
</evidence>
<name>A0A371K5L4_9GAMM</name>
<dbReference type="RefSeq" id="WP_115858653.1">
    <property type="nucleotide sequence ID" value="NZ_QTSU01000001.1"/>
</dbReference>
<feature type="transmembrane region" description="Helical" evidence="11">
    <location>
        <begin position="12"/>
        <end position="33"/>
    </location>
</feature>
<dbReference type="Pfam" id="PF07963">
    <property type="entry name" value="N_methyl"/>
    <property type="match status" value="1"/>
</dbReference>
<keyword evidence="8 11" id="KW-0472">Membrane</keyword>
<protein>
    <recommendedName>
        <fullName evidence="2">Type II secretion system protein H</fullName>
    </recommendedName>
    <alternativeName>
        <fullName evidence="10">General secretion pathway protein H</fullName>
    </alternativeName>
</protein>
<evidence type="ECO:0000313" key="14">
    <source>
        <dbReference type="Proteomes" id="UP000264492"/>
    </source>
</evidence>
<comment type="similarity">
    <text evidence="9">Belongs to the GSP H family.</text>
</comment>